<dbReference type="EMBL" id="CADCTL010000288">
    <property type="protein sequence ID" value="CAA9282378.1"/>
    <property type="molecule type" value="Genomic_DNA"/>
</dbReference>
<evidence type="ECO:0008006" key="2">
    <source>
        <dbReference type="Google" id="ProtNLM"/>
    </source>
</evidence>
<gene>
    <name evidence="1" type="ORF">AVDCRST_MAG04-3823</name>
</gene>
<proteinExistence type="predicted"/>
<evidence type="ECO:0000313" key="1">
    <source>
        <dbReference type="EMBL" id="CAA9282378.1"/>
    </source>
</evidence>
<dbReference type="AlphaFoldDB" id="A0A6J4JMJ8"/>
<name>A0A6J4JMJ8_9PROT</name>
<protein>
    <recommendedName>
        <fullName evidence="2">NIPSNAP domain-containing protein</fullName>
    </recommendedName>
</protein>
<organism evidence="1">
    <name type="scientific">uncultured Acetobacteraceae bacterium</name>
    <dbReference type="NCBI Taxonomy" id="169975"/>
    <lineage>
        <taxon>Bacteria</taxon>
        <taxon>Pseudomonadati</taxon>
        <taxon>Pseudomonadota</taxon>
        <taxon>Alphaproteobacteria</taxon>
        <taxon>Acetobacterales</taxon>
        <taxon>Acetobacteraceae</taxon>
        <taxon>environmental samples</taxon>
    </lineage>
</organism>
<reference evidence="1" key="1">
    <citation type="submission" date="2020-02" db="EMBL/GenBank/DDBJ databases">
        <authorList>
            <person name="Meier V. D."/>
        </authorList>
    </citation>
    <scope>NUCLEOTIDE SEQUENCE</scope>
    <source>
        <strain evidence="1">AVDCRST_MAG04</strain>
    </source>
</reference>
<accession>A0A6J4JMJ8</accession>
<sequence>MYLARFSYDLLPVDRDRAMGFIRREVEAARAEGLNARLLVPLTRGEGGAALQFEVELTGLDQLETLRHRGGGGPGEENAGDWMRAFSEILLSPPGVEILRVDGGAAAPGSG</sequence>